<evidence type="ECO:0000313" key="7">
    <source>
        <dbReference type="Proteomes" id="UP001164746"/>
    </source>
</evidence>
<protein>
    <submittedName>
        <fullName evidence="6">HMCN1-like protein</fullName>
    </submittedName>
</protein>
<keyword evidence="7" id="KW-1185">Reference proteome</keyword>
<dbReference type="PRINTS" id="PR01705">
    <property type="entry name" value="TSP1REPEAT"/>
</dbReference>
<dbReference type="InterPro" id="IPR052065">
    <property type="entry name" value="Compl_asym_regulator"/>
</dbReference>
<dbReference type="Pfam" id="PF00090">
    <property type="entry name" value="TSP_1"/>
    <property type="match status" value="3"/>
</dbReference>
<dbReference type="PROSITE" id="PS50092">
    <property type="entry name" value="TSP1"/>
    <property type="match status" value="3"/>
</dbReference>
<dbReference type="InterPro" id="IPR036383">
    <property type="entry name" value="TSP1_rpt_sf"/>
</dbReference>
<dbReference type="SUPFAM" id="SSF82895">
    <property type="entry name" value="TSP-1 type 1 repeat"/>
    <property type="match status" value="3"/>
</dbReference>
<dbReference type="Proteomes" id="UP001164746">
    <property type="component" value="Chromosome 14"/>
</dbReference>
<evidence type="ECO:0000256" key="1">
    <source>
        <dbReference type="ARBA" id="ARBA00004613"/>
    </source>
</evidence>
<keyword evidence="2" id="KW-0964">Secreted</keyword>
<evidence type="ECO:0000256" key="4">
    <source>
        <dbReference type="ARBA" id="ARBA00022737"/>
    </source>
</evidence>
<dbReference type="Gene3D" id="2.20.100.10">
    <property type="entry name" value="Thrombospondin type-1 (TSP1) repeat"/>
    <property type="match status" value="3"/>
</dbReference>
<organism evidence="6 7">
    <name type="scientific">Mya arenaria</name>
    <name type="common">Soft-shell clam</name>
    <dbReference type="NCBI Taxonomy" id="6604"/>
    <lineage>
        <taxon>Eukaryota</taxon>
        <taxon>Metazoa</taxon>
        <taxon>Spiralia</taxon>
        <taxon>Lophotrochozoa</taxon>
        <taxon>Mollusca</taxon>
        <taxon>Bivalvia</taxon>
        <taxon>Autobranchia</taxon>
        <taxon>Heteroconchia</taxon>
        <taxon>Euheterodonta</taxon>
        <taxon>Imparidentia</taxon>
        <taxon>Neoheterodontei</taxon>
        <taxon>Myida</taxon>
        <taxon>Myoidea</taxon>
        <taxon>Myidae</taxon>
        <taxon>Mya</taxon>
    </lineage>
</organism>
<reference evidence="6" key="1">
    <citation type="submission" date="2022-11" db="EMBL/GenBank/DDBJ databases">
        <title>Centuries of genome instability and evolution in soft-shell clam transmissible cancer (bioRxiv).</title>
        <authorList>
            <person name="Hart S.F.M."/>
            <person name="Yonemitsu M.A."/>
            <person name="Giersch R.M."/>
            <person name="Beal B.F."/>
            <person name="Arriagada G."/>
            <person name="Davis B.W."/>
            <person name="Ostrander E.A."/>
            <person name="Goff S.P."/>
            <person name="Metzger M.J."/>
        </authorList>
    </citation>
    <scope>NUCLEOTIDE SEQUENCE</scope>
    <source>
        <strain evidence="6">MELC-2E11</strain>
        <tissue evidence="6">Siphon/mantle</tissue>
    </source>
</reference>
<dbReference type="InterPro" id="IPR000884">
    <property type="entry name" value="TSP1_rpt"/>
</dbReference>
<sequence length="230" mass="25798">MILMVKCSFKRLLFCKTNKLTHFTKIKYYLIYRIIDNVCLKTIFIVHRFVCKYKVDGAWNSWMEWGECSTTCETGWRLRSRTCDQPAPEYGGKPCPGSFNDNITCFEKECPVDGGMSDWNEWSTCSHSCGNGTQTRSRTCTNPTPLYGGANCTEDSSEDQLCLLVNCPINGIWSDWAAWGACDVTCGNGTMTRSRSCDNPQPDFGGEDCVGNETDVTECPDKCCPGNKHL</sequence>
<evidence type="ECO:0000256" key="3">
    <source>
        <dbReference type="ARBA" id="ARBA00022729"/>
    </source>
</evidence>
<dbReference type="PANTHER" id="PTHR22906">
    <property type="entry name" value="PROPERDIN"/>
    <property type="match status" value="1"/>
</dbReference>
<keyword evidence="3" id="KW-0732">Signal</keyword>
<evidence type="ECO:0000256" key="2">
    <source>
        <dbReference type="ARBA" id="ARBA00022525"/>
    </source>
</evidence>
<keyword evidence="5" id="KW-1015">Disulfide bond</keyword>
<evidence type="ECO:0000313" key="6">
    <source>
        <dbReference type="EMBL" id="WAR26637.1"/>
    </source>
</evidence>
<dbReference type="PANTHER" id="PTHR22906:SF43">
    <property type="entry name" value="PROPERDIN"/>
    <property type="match status" value="1"/>
</dbReference>
<comment type="subcellular location">
    <subcellularLocation>
        <location evidence="1">Secreted</location>
    </subcellularLocation>
</comment>
<name>A0ABY7G013_MYAAR</name>
<dbReference type="SMART" id="SM00209">
    <property type="entry name" value="TSP1"/>
    <property type="match status" value="3"/>
</dbReference>
<keyword evidence="4" id="KW-0677">Repeat</keyword>
<dbReference type="EMBL" id="CP111025">
    <property type="protein sequence ID" value="WAR26637.1"/>
    <property type="molecule type" value="Genomic_DNA"/>
</dbReference>
<proteinExistence type="predicted"/>
<evidence type="ECO:0000256" key="5">
    <source>
        <dbReference type="ARBA" id="ARBA00023157"/>
    </source>
</evidence>
<accession>A0ABY7G013</accession>
<gene>
    <name evidence="6" type="ORF">MAR_012341</name>
</gene>